<dbReference type="GO" id="GO:0005654">
    <property type="term" value="C:nucleoplasm"/>
    <property type="evidence" value="ECO:0007669"/>
    <property type="project" value="TreeGrafter"/>
</dbReference>
<dbReference type="CDD" id="cd19756">
    <property type="entry name" value="Bbox2"/>
    <property type="match status" value="1"/>
</dbReference>
<dbReference type="EMBL" id="CAXLJL010000267">
    <property type="protein sequence ID" value="CAL5135653.1"/>
    <property type="molecule type" value="Genomic_DNA"/>
</dbReference>
<dbReference type="SMART" id="SM00184">
    <property type="entry name" value="RING"/>
    <property type="match status" value="1"/>
</dbReference>
<dbReference type="SUPFAM" id="SSF57845">
    <property type="entry name" value="B-box zinc-binding domain"/>
    <property type="match status" value="1"/>
</dbReference>
<evidence type="ECO:0000259" key="6">
    <source>
        <dbReference type="PROSITE" id="PS50119"/>
    </source>
</evidence>
<comment type="caution">
    <text evidence="7">The sequence shown here is derived from an EMBL/GenBank/DDBJ whole genome shotgun (WGS) entry which is preliminary data.</text>
</comment>
<dbReference type="Gene3D" id="4.10.830.40">
    <property type="match status" value="1"/>
</dbReference>
<dbReference type="InterPro" id="IPR001841">
    <property type="entry name" value="Znf_RING"/>
</dbReference>
<keyword evidence="1" id="KW-0479">Metal-binding</keyword>
<feature type="compositionally biased region" description="Polar residues" evidence="5">
    <location>
        <begin position="499"/>
        <end position="510"/>
    </location>
</feature>
<evidence type="ECO:0000256" key="1">
    <source>
        <dbReference type="ARBA" id="ARBA00022723"/>
    </source>
</evidence>
<proteinExistence type="predicted"/>
<evidence type="ECO:0000256" key="3">
    <source>
        <dbReference type="ARBA" id="ARBA00022833"/>
    </source>
</evidence>
<evidence type="ECO:0000313" key="8">
    <source>
        <dbReference type="Proteomes" id="UP001497525"/>
    </source>
</evidence>
<dbReference type="PROSITE" id="PS00518">
    <property type="entry name" value="ZF_RING_1"/>
    <property type="match status" value="1"/>
</dbReference>
<dbReference type="PROSITE" id="PS50119">
    <property type="entry name" value="ZF_BBOX"/>
    <property type="match status" value="1"/>
</dbReference>
<dbReference type="Pfam" id="PF13445">
    <property type="entry name" value="zf-RING_UBOX"/>
    <property type="match status" value="1"/>
</dbReference>
<dbReference type="PANTHER" id="PTHR25462:SF305">
    <property type="entry name" value="RING-TYPE DOMAIN-CONTAINING PROTEIN"/>
    <property type="match status" value="1"/>
</dbReference>
<dbReference type="GO" id="GO:0061630">
    <property type="term" value="F:ubiquitin protein ligase activity"/>
    <property type="evidence" value="ECO:0007669"/>
    <property type="project" value="TreeGrafter"/>
</dbReference>
<dbReference type="InterPro" id="IPR000315">
    <property type="entry name" value="Znf_B-box"/>
</dbReference>
<dbReference type="Gene3D" id="3.30.160.60">
    <property type="entry name" value="Classic Zinc Finger"/>
    <property type="match status" value="1"/>
</dbReference>
<dbReference type="InterPro" id="IPR017907">
    <property type="entry name" value="Znf_RING_CS"/>
</dbReference>
<name>A0AAV2TE62_CALDB</name>
<dbReference type="InterPro" id="IPR027370">
    <property type="entry name" value="Znf-RING_euk"/>
</dbReference>
<evidence type="ECO:0000256" key="5">
    <source>
        <dbReference type="SAM" id="MobiDB-lite"/>
    </source>
</evidence>
<dbReference type="PANTHER" id="PTHR25462">
    <property type="entry name" value="BONUS, ISOFORM C-RELATED"/>
    <property type="match status" value="1"/>
</dbReference>
<dbReference type="InterPro" id="IPR047153">
    <property type="entry name" value="TRIM45/56/19-like"/>
</dbReference>
<feature type="compositionally biased region" description="Polar residues" evidence="5">
    <location>
        <begin position="156"/>
        <end position="177"/>
    </location>
</feature>
<keyword evidence="2 4" id="KW-0863">Zinc-finger</keyword>
<evidence type="ECO:0000313" key="7">
    <source>
        <dbReference type="EMBL" id="CAL5135653.1"/>
    </source>
</evidence>
<dbReference type="AlphaFoldDB" id="A0AAV2TE62"/>
<protein>
    <recommendedName>
        <fullName evidence="6">B box-type domain-containing protein</fullName>
    </recommendedName>
</protein>
<accession>A0AAV2TE62</accession>
<reference evidence="7" key="1">
    <citation type="submission" date="2024-06" db="EMBL/GenBank/DDBJ databases">
        <authorList>
            <person name="Liu X."/>
            <person name="Lenzi L."/>
            <person name="Haldenby T S."/>
            <person name="Uol C."/>
        </authorList>
    </citation>
    <scope>NUCLEOTIDE SEQUENCE</scope>
</reference>
<feature type="compositionally biased region" description="Basic and acidic residues" evidence="5">
    <location>
        <begin position="209"/>
        <end position="227"/>
    </location>
</feature>
<feature type="domain" description="B box-type" evidence="6">
    <location>
        <begin position="283"/>
        <end position="341"/>
    </location>
</feature>
<gene>
    <name evidence="7" type="ORF">CDAUBV1_LOCUS9776</name>
</gene>
<dbReference type="GO" id="GO:0008270">
    <property type="term" value="F:zinc ion binding"/>
    <property type="evidence" value="ECO:0007669"/>
    <property type="project" value="UniProtKB-KW"/>
</dbReference>
<dbReference type="InterPro" id="IPR013083">
    <property type="entry name" value="Znf_RING/FYVE/PHD"/>
</dbReference>
<organism evidence="7 8">
    <name type="scientific">Calicophoron daubneyi</name>
    <name type="common">Rumen fluke</name>
    <name type="synonym">Paramphistomum daubneyi</name>
    <dbReference type="NCBI Taxonomy" id="300641"/>
    <lineage>
        <taxon>Eukaryota</taxon>
        <taxon>Metazoa</taxon>
        <taxon>Spiralia</taxon>
        <taxon>Lophotrochozoa</taxon>
        <taxon>Platyhelminthes</taxon>
        <taxon>Trematoda</taxon>
        <taxon>Digenea</taxon>
        <taxon>Plagiorchiida</taxon>
        <taxon>Pronocephalata</taxon>
        <taxon>Paramphistomoidea</taxon>
        <taxon>Paramphistomidae</taxon>
        <taxon>Calicophoron</taxon>
    </lineage>
</organism>
<dbReference type="SUPFAM" id="SSF57850">
    <property type="entry name" value="RING/U-box"/>
    <property type="match status" value="1"/>
</dbReference>
<dbReference type="Proteomes" id="UP001497525">
    <property type="component" value="Unassembled WGS sequence"/>
</dbReference>
<evidence type="ECO:0000256" key="4">
    <source>
        <dbReference type="PROSITE-ProRule" id="PRU00024"/>
    </source>
</evidence>
<dbReference type="Gene3D" id="3.30.40.10">
    <property type="entry name" value="Zinc/RING finger domain, C3HC4 (zinc finger)"/>
    <property type="match status" value="1"/>
</dbReference>
<feature type="region of interest" description="Disordered" evidence="5">
    <location>
        <begin position="499"/>
        <end position="526"/>
    </location>
</feature>
<keyword evidence="3" id="KW-0862">Zinc</keyword>
<feature type="region of interest" description="Disordered" evidence="5">
    <location>
        <begin position="154"/>
        <end position="247"/>
    </location>
</feature>
<evidence type="ECO:0000256" key="2">
    <source>
        <dbReference type="ARBA" id="ARBA00022771"/>
    </source>
</evidence>
<sequence length="648" mass="72892">MEIRKSLEVNFLTCKNCHQTYRKPKVLVCLHSFCQACLEEIVAKQDAENEAKERESARRYYALSSGTTDYKSKYHGKWSSKFRYGQYDVTRYSYLNSKPKSVVCPLCQKETVIPTGGVGNLPTDQLADRLASMVDRMPTYPVCDVCTKQPLLSEPVDNSVSHEQTTLRPKNQGQSQYIPPARYIKDESSSSGDEEEQESGLGSTLIGSDRSEHIPRSRHLTSESDRKQSRRRTTESVSSKANDPRPATATCLDCAKRLCTSCCDTHSKMPVTANHVLIRIDQMQELQCHRHPRELRRFYCLTCRTYVCIVCTFDTSMNDVDGQDDDSGNSTGHADHDILSIREAVAAYQDQLSRRSTTTQMHINEIESLLSSLQVCEAEMKSLYKAIDANAKECIEKIQRHQLYLRDRVDKLAGIPLKTLSNECNRLIHVTNDWYEFLNDEQITSRLDLMDPLEALNQGGPMLDRVEQCLNAASEPLDANLTQKPFLLQLKAAEGNTLNGDSGLVSSQSLTPPSNTDSSESNEDSRATYWRSRLGQFQPNKLEMGRIVSARELESEAKAFAAKWINTSVQTGPELIKALPPPKGAQRHRAIQVNFLDGNMEDSFAQTEPVIIGSTKSTKIDKGTQYISADINPPVSMYRSIKQMLVQK</sequence>